<reference evidence="1" key="1">
    <citation type="submission" date="2019-03" db="EMBL/GenBank/DDBJ databases">
        <authorList>
            <person name="Mank J."/>
            <person name="Almeida P."/>
        </authorList>
    </citation>
    <scope>NUCLEOTIDE SEQUENCE</scope>
    <source>
        <strain evidence="1">78183</strain>
    </source>
</reference>
<dbReference type="AlphaFoldDB" id="A0A6N2M553"/>
<gene>
    <name evidence="1" type="ORF">SVIM_LOCUS324433</name>
</gene>
<name>A0A6N2M553_SALVM</name>
<dbReference type="EMBL" id="CAADRP010001707">
    <property type="protein sequence ID" value="VFU49245.1"/>
    <property type="molecule type" value="Genomic_DNA"/>
</dbReference>
<accession>A0A6N2M553</accession>
<proteinExistence type="predicted"/>
<protein>
    <submittedName>
        <fullName evidence="1">Uncharacterized protein</fullName>
    </submittedName>
</protein>
<organism evidence="1">
    <name type="scientific">Salix viminalis</name>
    <name type="common">Common osier</name>
    <name type="synonym">Basket willow</name>
    <dbReference type="NCBI Taxonomy" id="40686"/>
    <lineage>
        <taxon>Eukaryota</taxon>
        <taxon>Viridiplantae</taxon>
        <taxon>Streptophyta</taxon>
        <taxon>Embryophyta</taxon>
        <taxon>Tracheophyta</taxon>
        <taxon>Spermatophyta</taxon>
        <taxon>Magnoliopsida</taxon>
        <taxon>eudicotyledons</taxon>
        <taxon>Gunneridae</taxon>
        <taxon>Pentapetalae</taxon>
        <taxon>rosids</taxon>
        <taxon>fabids</taxon>
        <taxon>Malpighiales</taxon>
        <taxon>Salicaceae</taxon>
        <taxon>Saliceae</taxon>
        <taxon>Salix</taxon>
    </lineage>
</organism>
<evidence type="ECO:0000313" key="1">
    <source>
        <dbReference type="EMBL" id="VFU49245.1"/>
    </source>
</evidence>
<sequence length="83" mass="9188">MTPSFSSFSVKGNPTNSANLFRLKTISSLRSSYFKNNTLSGSLSSSPACSSKRVRDSEHRDTCSRNIHQSMTQVSCCLKLCFE</sequence>